<evidence type="ECO:0000313" key="2">
    <source>
        <dbReference type="EMBL" id="KAI9632532.1"/>
    </source>
</evidence>
<feature type="compositionally biased region" description="Low complexity" evidence="1">
    <location>
        <begin position="331"/>
        <end position="350"/>
    </location>
</feature>
<organism evidence="2 3">
    <name type="scientific">Dioszegia hungarica</name>
    <dbReference type="NCBI Taxonomy" id="4972"/>
    <lineage>
        <taxon>Eukaryota</taxon>
        <taxon>Fungi</taxon>
        <taxon>Dikarya</taxon>
        <taxon>Basidiomycota</taxon>
        <taxon>Agaricomycotina</taxon>
        <taxon>Tremellomycetes</taxon>
        <taxon>Tremellales</taxon>
        <taxon>Bulleribasidiaceae</taxon>
        <taxon>Dioszegia</taxon>
    </lineage>
</organism>
<feature type="compositionally biased region" description="Basic and acidic residues" evidence="1">
    <location>
        <begin position="455"/>
        <end position="469"/>
    </location>
</feature>
<sequence>MPASDAPETAQGSTDAPVSPDLLLGALRDHLLPDILWLKLPIALEIYAHIQLISRKIIAEAYQALAAQMRIAPELSQLRIAKEDWAARGALTDREVQRLTGWTCQEQKAEAMILWSLTLRKRHLAQLIAMTEVSPDKIFMLADTYFPERSTLATEDGQIAANLYIEVMTDKQWLQLEVYRDETQGWCDDLYNSVLAGRPRPSLVSLLGEMTDAGAIGRRMLEAAEKVVEDAKAFEAMFDPTAPVKPVAGPQTQTLGTQVQKAAKRAPPSTTTVPSAKSRQSLPNTVASSSKISLPLESAPAAKRRATLGSDQISVPSKRPHDATISDTSRPTPALIPKPATKATPAQATPQRHRRFVPHKAAIPDYTRPIAVMGSNVPKASLKPFDARDIKRSRPSGSSTTSAGKADARERDVELMTERRVPEDKAKVGTGVVKRKALGNAESLENSQSSGESQGTKDKRRLEKGKGRAIDPALPAAQKVVKSSRPY</sequence>
<feature type="compositionally biased region" description="Polar residues" evidence="1">
    <location>
        <begin position="250"/>
        <end position="260"/>
    </location>
</feature>
<name>A0AA38LPV4_9TREE</name>
<feature type="region of interest" description="Disordered" evidence="1">
    <location>
        <begin position="380"/>
        <end position="487"/>
    </location>
</feature>
<feature type="compositionally biased region" description="Polar residues" evidence="1">
    <location>
        <begin position="443"/>
        <end position="454"/>
    </location>
</feature>
<protein>
    <submittedName>
        <fullName evidence="2">Uncharacterized protein</fullName>
    </submittedName>
</protein>
<dbReference type="AlphaFoldDB" id="A0AA38LPV4"/>
<keyword evidence="3" id="KW-1185">Reference proteome</keyword>
<dbReference type="GeneID" id="77730499"/>
<feature type="region of interest" description="Disordered" evidence="1">
    <location>
        <begin position="244"/>
        <end position="353"/>
    </location>
</feature>
<evidence type="ECO:0000256" key="1">
    <source>
        <dbReference type="SAM" id="MobiDB-lite"/>
    </source>
</evidence>
<proteinExistence type="predicted"/>
<dbReference type="Proteomes" id="UP001164286">
    <property type="component" value="Unassembled WGS sequence"/>
</dbReference>
<dbReference type="EMBL" id="JAKWFO010000014">
    <property type="protein sequence ID" value="KAI9632532.1"/>
    <property type="molecule type" value="Genomic_DNA"/>
</dbReference>
<feature type="compositionally biased region" description="Basic and acidic residues" evidence="1">
    <location>
        <begin position="406"/>
        <end position="427"/>
    </location>
</feature>
<reference evidence="2" key="1">
    <citation type="journal article" date="2022" name="G3 (Bethesda)">
        <title>High quality genome of the basidiomycete yeast Dioszegia hungarica PDD-24b-2 isolated from cloud water.</title>
        <authorList>
            <person name="Jarrige D."/>
            <person name="Haridas S."/>
            <person name="Bleykasten-Grosshans C."/>
            <person name="Joly M."/>
            <person name="Nadalig T."/>
            <person name="Sancelme M."/>
            <person name="Vuilleumier S."/>
            <person name="Grigoriev I.V."/>
            <person name="Amato P."/>
            <person name="Bringel F."/>
        </authorList>
    </citation>
    <scope>NUCLEOTIDE SEQUENCE</scope>
    <source>
        <strain evidence="2">PDD-24b-2</strain>
    </source>
</reference>
<comment type="caution">
    <text evidence="2">The sequence shown here is derived from an EMBL/GenBank/DDBJ whole genome shotgun (WGS) entry which is preliminary data.</text>
</comment>
<evidence type="ECO:0000313" key="3">
    <source>
        <dbReference type="Proteomes" id="UP001164286"/>
    </source>
</evidence>
<feature type="compositionally biased region" description="Polar residues" evidence="1">
    <location>
        <begin position="268"/>
        <end position="292"/>
    </location>
</feature>
<dbReference type="RefSeq" id="XP_052942309.1">
    <property type="nucleotide sequence ID" value="XM_053091294.1"/>
</dbReference>
<gene>
    <name evidence="2" type="ORF">MKK02DRAFT_40836</name>
</gene>
<accession>A0AA38LPV4</accession>